<dbReference type="WBParaSite" id="PSAMB.scaffold36size104415.g923.t1">
    <property type="protein sequence ID" value="PSAMB.scaffold36size104415.g923.t1"/>
    <property type="gene ID" value="PSAMB.scaffold36size104415.g923"/>
</dbReference>
<feature type="region of interest" description="Disordered" evidence="1">
    <location>
        <begin position="1"/>
        <end position="60"/>
    </location>
</feature>
<sequence>MGNRASRKRLELEPSSIAKSVVAQDRPSKASFSAPSGKASSKFKRNTSSRSSAHEKPMDSGVLLREEKQLIRRAWADLKRYHPDFVKNVWLNAFSRSMKVRNIFGLTPECDEQDILKSVPFRHATSGIQRFLEECIVDFNLNHDQCAGSALDVGSRHVEYSNSTIQVGCPLSIVEVFEKIGAEDDPEHIRTVIAWRKFVHILIGYIIQSYRQTRNDPDGEFVLE</sequence>
<name>A0A914WDD2_9BILA</name>
<dbReference type="InterPro" id="IPR044399">
    <property type="entry name" value="Mb-like_M"/>
</dbReference>
<organism evidence="2 3">
    <name type="scientific">Plectus sambesii</name>
    <dbReference type="NCBI Taxonomy" id="2011161"/>
    <lineage>
        <taxon>Eukaryota</taxon>
        <taxon>Metazoa</taxon>
        <taxon>Ecdysozoa</taxon>
        <taxon>Nematoda</taxon>
        <taxon>Chromadorea</taxon>
        <taxon>Plectida</taxon>
        <taxon>Plectina</taxon>
        <taxon>Plectoidea</taxon>
        <taxon>Plectidae</taxon>
        <taxon>Plectus</taxon>
    </lineage>
</organism>
<evidence type="ECO:0000313" key="3">
    <source>
        <dbReference type="WBParaSite" id="PSAMB.scaffold36size104415.g923.t1"/>
    </source>
</evidence>
<evidence type="ECO:0000256" key="1">
    <source>
        <dbReference type="SAM" id="MobiDB-lite"/>
    </source>
</evidence>
<dbReference type="AlphaFoldDB" id="A0A914WDD2"/>
<dbReference type="GO" id="GO:0019825">
    <property type="term" value="F:oxygen binding"/>
    <property type="evidence" value="ECO:0007669"/>
    <property type="project" value="InterPro"/>
</dbReference>
<accession>A0A914WDD2</accession>
<keyword evidence="2" id="KW-1185">Reference proteome</keyword>
<evidence type="ECO:0000313" key="2">
    <source>
        <dbReference type="Proteomes" id="UP000887566"/>
    </source>
</evidence>
<dbReference type="InterPro" id="IPR012292">
    <property type="entry name" value="Globin/Proto"/>
</dbReference>
<reference evidence="3" key="1">
    <citation type="submission" date="2022-11" db="UniProtKB">
        <authorList>
            <consortium name="WormBaseParasite"/>
        </authorList>
    </citation>
    <scope>IDENTIFICATION</scope>
</reference>
<protein>
    <submittedName>
        <fullName evidence="3">Globin family profile domain-containing protein</fullName>
    </submittedName>
</protein>
<dbReference type="GO" id="GO:0020037">
    <property type="term" value="F:heme binding"/>
    <property type="evidence" value="ECO:0007669"/>
    <property type="project" value="InterPro"/>
</dbReference>
<proteinExistence type="predicted"/>
<dbReference type="InterPro" id="IPR009050">
    <property type="entry name" value="Globin-like_sf"/>
</dbReference>
<dbReference type="Gene3D" id="1.10.490.10">
    <property type="entry name" value="Globins"/>
    <property type="match status" value="1"/>
</dbReference>
<dbReference type="Proteomes" id="UP000887566">
    <property type="component" value="Unplaced"/>
</dbReference>
<dbReference type="CDD" id="cd01040">
    <property type="entry name" value="Mb-like"/>
    <property type="match status" value="1"/>
</dbReference>
<dbReference type="SUPFAM" id="SSF46458">
    <property type="entry name" value="Globin-like"/>
    <property type="match status" value="1"/>
</dbReference>